<dbReference type="InterPro" id="IPR029756">
    <property type="entry name" value="MTH1187/YkoF-like"/>
</dbReference>
<comment type="caution">
    <text evidence="2">The sequence shown here is derived from an EMBL/GenBank/DDBJ whole genome shotgun (WGS) entry which is preliminary data.</text>
</comment>
<gene>
    <name evidence="2" type="ORF">AU255_08045</name>
</gene>
<reference evidence="2 3" key="1">
    <citation type="submission" date="2015-12" db="EMBL/GenBank/DDBJ databases">
        <authorList>
            <person name="Shamseldin A."/>
            <person name="Moawad H."/>
            <person name="Abd El-Rahim W.M."/>
            <person name="Sadowsky M.J."/>
        </authorList>
    </citation>
    <scope>NUCLEOTIDE SEQUENCE [LARGE SCALE GENOMIC DNA]</scope>
    <source>
        <strain evidence="2 3">WF1</strain>
    </source>
</reference>
<dbReference type="InterPro" id="IPR011522">
    <property type="entry name" value="Thiamin/HMP-bd_put_YkoF"/>
</dbReference>
<proteinExistence type="predicted"/>
<evidence type="ECO:0000259" key="1">
    <source>
        <dbReference type="Pfam" id="PF07615"/>
    </source>
</evidence>
<organism evidence="2 3">
    <name type="scientific">Methyloprofundus sedimenti</name>
    <dbReference type="NCBI Taxonomy" id="1420851"/>
    <lineage>
        <taxon>Bacteria</taxon>
        <taxon>Pseudomonadati</taxon>
        <taxon>Pseudomonadota</taxon>
        <taxon>Gammaproteobacteria</taxon>
        <taxon>Methylococcales</taxon>
        <taxon>Methylococcaceae</taxon>
        <taxon>Methyloprofundus</taxon>
    </lineage>
</organism>
<keyword evidence="3" id="KW-1185">Reference proteome</keyword>
<name>A0A1V8M8A3_9GAMM</name>
<protein>
    <recommendedName>
        <fullName evidence="1">Thiamin/hydroxymethyl pyrimidine-binding YkoF putative domain-containing protein</fullName>
    </recommendedName>
</protein>
<accession>A0A1V8M8A3</accession>
<dbReference type="Proteomes" id="UP000191980">
    <property type="component" value="Unassembled WGS sequence"/>
</dbReference>
<dbReference type="EMBL" id="LPUF01000001">
    <property type="protein sequence ID" value="OQK17801.1"/>
    <property type="molecule type" value="Genomic_DNA"/>
</dbReference>
<dbReference type="Pfam" id="PF07615">
    <property type="entry name" value="Ykof"/>
    <property type="match status" value="1"/>
</dbReference>
<dbReference type="AlphaFoldDB" id="A0A1V8M8A3"/>
<feature type="domain" description="Thiamin/hydroxymethyl pyrimidine-binding YkoF putative" evidence="1">
    <location>
        <begin position="3"/>
        <end position="78"/>
    </location>
</feature>
<dbReference type="SUPFAM" id="SSF89957">
    <property type="entry name" value="MTH1187/YkoF-like"/>
    <property type="match status" value="1"/>
</dbReference>
<evidence type="ECO:0000313" key="2">
    <source>
        <dbReference type="EMBL" id="OQK17801.1"/>
    </source>
</evidence>
<dbReference type="Gene3D" id="3.30.70.930">
    <property type="match status" value="1"/>
</dbReference>
<dbReference type="STRING" id="1420851.AU255_08045"/>
<evidence type="ECO:0000313" key="3">
    <source>
        <dbReference type="Proteomes" id="UP000191980"/>
    </source>
</evidence>
<sequence>MIQAEVSLYPLKELDIATDINDFLNQLKSTGLDVEFGRMSSIVSGELPQVFDGLKEAFQKIADKKQSVLIIKVSNACPLPKQKR</sequence>